<evidence type="ECO:0000256" key="2">
    <source>
        <dbReference type="SAM" id="Coils"/>
    </source>
</evidence>
<reference evidence="3" key="1">
    <citation type="journal article" date="2023" name="G3 (Bethesda)">
        <title>A reference genome for the long-term kleptoplast-retaining sea slug Elysia crispata morphotype clarki.</title>
        <authorList>
            <person name="Eastman K.E."/>
            <person name="Pendleton A.L."/>
            <person name="Shaikh M.A."/>
            <person name="Suttiyut T."/>
            <person name="Ogas R."/>
            <person name="Tomko P."/>
            <person name="Gavelis G."/>
            <person name="Widhalm J.R."/>
            <person name="Wisecaver J.H."/>
        </authorList>
    </citation>
    <scope>NUCLEOTIDE SEQUENCE</scope>
    <source>
        <strain evidence="3">ECLA1</strain>
    </source>
</reference>
<dbReference type="SUPFAM" id="SSF101478">
    <property type="entry name" value="ADP-ribosylglycohydrolase"/>
    <property type="match status" value="1"/>
</dbReference>
<feature type="binding site" evidence="1">
    <location>
        <position position="107"/>
    </location>
    <ligand>
        <name>Mg(2+)</name>
        <dbReference type="ChEBI" id="CHEBI:18420"/>
        <label>1</label>
    </ligand>
</feature>
<dbReference type="Proteomes" id="UP001283361">
    <property type="component" value="Unassembled WGS sequence"/>
</dbReference>
<evidence type="ECO:0000313" key="4">
    <source>
        <dbReference type="Proteomes" id="UP001283361"/>
    </source>
</evidence>
<dbReference type="InterPro" id="IPR050792">
    <property type="entry name" value="ADP-ribosylglycohydrolase"/>
</dbReference>
<dbReference type="AlphaFoldDB" id="A0AAE0XQY2"/>
<evidence type="ECO:0008006" key="5">
    <source>
        <dbReference type="Google" id="ProtNLM"/>
    </source>
</evidence>
<dbReference type="GO" id="GO:0046872">
    <property type="term" value="F:metal ion binding"/>
    <property type="evidence" value="ECO:0007669"/>
    <property type="project" value="UniProtKB-KW"/>
</dbReference>
<dbReference type="PANTHER" id="PTHR16222">
    <property type="entry name" value="ADP-RIBOSYLGLYCOHYDROLASE"/>
    <property type="match status" value="1"/>
</dbReference>
<feature type="binding site" evidence="1">
    <location>
        <position position="338"/>
    </location>
    <ligand>
        <name>Mg(2+)</name>
        <dbReference type="ChEBI" id="CHEBI:18420"/>
        <label>1</label>
    </ligand>
</feature>
<gene>
    <name evidence="3" type="ORF">RRG08_062392</name>
</gene>
<dbReference type="InterPro" id="IPR036705">
    <property type="entry name" value="Ribosyl_crysJ1_sf"/>
</dbReference>
<keyword evidence="1" id="KW-0479">Metal-binding</keyword>
<keyword evidence="2" id="KW-0175">Coiled coil</keyword>
<dbReference type="PANTHER" id="PTHR16222:SF40">
    <property type="entry name" value="ADP-RIBOSYLGLYCOHYDROLASE"/>
    <property type="match status" value="1"/>
</dbReference>
<evidence type="ECO:0000256" key="1">
    <source>
        <dbReference type="PIRSR" id="PIRSR605502-1"/>
    </source>
</evidence>
<feature type="binding site" evidence="1">
    <location>
        <position position="336"/>
    </location>
    <ligand>
        <name>Mg(2+)</name>
        <dbReference type="ChEBI" id="CHEBI:18420"/>
        <label>1</label>
    </ligand>
</feature>
<feature type="coiled-coil region" evidence="2">
    <location>
        <begin position="404"/>
        <end position="439"/>
    </location>
</feature>
<dbReference type="InterPro" id="IPR005502">
    <property type="entry name" value="Ribosyl_crysJ1"/>
</dbReference>
<protein>
    <recommendedName>
        <fullName evidence="5">ADP-ribosylglycohydrolase</fullName>
    </recommendedName>
</protein>
<proteinExistence type="predicted"/>
<name>A0AAE0XQY2_9GAST</name>
<organism evidence="3 4">
    <name type="scientific">Elysia crispata</name>
    <name type="common">lettuce slug</name>
    <dbReference type="NCBI Taxonomy" id="231223"/>
    <lineage>
        <taxon>Eukaryota</taxon>
        <taxon>Metazoa</taxon>
        <taxon>Spiralia</taxon>
        <taxon>Lophotrochozoa</taxon>
        <taxon>Mollusca</taxon>
        <taxon>Gastropoda</taxon>
        <taxon>Heterobranchia</taxon>
        <taxon>Euthyneura</taxon>
        <taxon>Panpulmonata</taxon>
        <taxon>Sacoglossa</taxon>
        <taxon>Placobranchoidea</taxon>
        <taxon>Plakobranchidae</taxon>
        <taxon>Elysia</taxon>
    </lineage>
</organism>
<keyword evidence="1" id="KW-0460">Magnesium</keyword>
<comment type="caution">
    <text evidence="3">The sequence shown here is derived from an EMBL/GenBank/DDBJ whole genome shotgun (WGS) entry which is preliminary data.</text>
</comment>
<dbReference type="Pfam" id="PF03747">
    <property type="entry name" value="ADP_ribosyl_GH"/>
    <property type="match status" value="1"/>
</dbReference>
<keyword evidence="4" id="KW-1185">Reference proteome</keyword>
<feature type="binding site" evidence="1">
    <location>
        <position position="339"/>
    </location>
    <ligand>
        <name>Mg(2+)</name>
        <dbReference type="ChEBI" id="CHEBI:18420"/>
        <label>1</label>
    </ligand>
</feature>
<comment type="cofactor">
    <cofactor evidence="1">
        <name>Mg(2+)</name>
        <dbReference type="ChEBI" id="CHEBI:18420"/>
    </cofactor>
    <text evidence="1">Binds 2 magnesium ions per subunit.</text>
</comment>
<sequence>MLANPIKEVNADLDLDRDFLDSLIFCWSIKKMEREVTQPVTLETEVKDQMLATIYGQAVGDAIGLLTEFMTKDEAIEAYGKKPKMLLYSQKVNDVHRERWKDGDWTDDTDHVVVIIQSLLYNKGELLISDFAPRVHRWDREGFPELGDFGGMGIGATTAKVLKQPEYKTKPQEAAYDVWEKSKHRFAPNGGVMRTSVLGLHQWHDLEAVFKNAVEICKCTHYDPRCQASSVAVSVAVALMLQHTSKEKTSGNKSSRPVDVTAVIKQAYELACRVLTTKEEKDELWWFMNCTKLKLLQLDEQDRIGFTYKCLGAAFWALKQKDFQKALIKVLMAGGDADTNSAVAGAVLACKLGVSAIPQPWLDGLVHKEWLDHYVNRFLKLQEEMVLPIEQRTPSDDLDLSLLLAEDKERHRKKEEERRRKYEEKLEKLEAEKKVKKVFMI</sequence>
<dbReference type="EMBL" id="JAWDGP010007803">
    <property type="protein sequence ID" value="KAK3704245.1"/>
    <property type="molecule type" value="Genomic_DNA"/>
</dbReference>
<feature type="binding site" evidence="1">
    <location>
        <position position="108"/>
    </location>
    <ligand>
        <name>Mg(2+)</name>
        <dbReference type="ChEBI" id="CHEBI:18420"/>
        <label>1</label>
    </ligand>
</feature>
<dbReference type="Gene3D" id="1.10.4080.10">
    <property type="entry name" value="ADP-ribosylation/Crystallin J1"/>
    <property type="match status" value="1"/>
</dbReference>
<evidence type="ECO:0000313" key="3">
    <source>
        <dbReference type="EMBL" id="KAK3704245.1"/>
    </source>
</evidence>
<accession>A0AAE0XQY2</accession>
<feature type="binding site" evidence="1">
    <location>
        <position position="106"/>
    </location>
    <ligand>
        <name>Mg(2+)</name>
        <dbReference type="ChEBI" id="CHEBI:18420"/>
        <label>1</label>
    </ligand>
</feature>